<dbReference type="InterPro" id="IPR040853">
    <property type="entry name" value="RapA2_cadherin-like"/>
</dbReference>
<dbReference type="Pfam" id="PF17803">
    <property type="entry name" value="Cadherin_4"/>
    <property type="match status" value="1"/>
</dbReference>
<dbReference type="Gene3D" id="2.60.40.3440">
    <property type="match status" value="2"/>
</dbReference>
<organism evidence="2 3">
    <name type="scientific">Marinicella sediminis</name>
    <dbReference type="NCBI Taxonomy" id="1792834"/>
    <lineage>
        <taxon>Bacteria</taxon>
        <taxon>Pseudomonadati</taxon>
        <taxon>Pseudomonadota</taxon>
        <taxon>Gammaproteobacteria</taxon>
        <taxon>Lysobacterales</taxon>
        <taxon>Marinicellaceae</taxon>
        <taxon>Marinicella</taxon>
    </lineage>
</organism>
<name>A0ABV7JA09_9GAMM</name>
<dbReference type="Pfam" id="PF17963">
    <property type="entry name" value="Big_9"/>
    <property type="match status" value="1"/>
</dbReference>
<keyword evidence="3" id="KW-1185">Reference proteome</keyword>
<feature type="non-terminal residue" evidence="2">
    <location>
        <position position="1"/>
    </location>
</feature>
<accession>A0ABV7JA09</accession>
<evidence type="ECO:0000259" key="1">
    <source>
        <dbReference type="Pfam" id="PF17803"/>
    </source>
</evidence>
<sequence>TAAFTAGGVTYTPDADYCNDGSPTDDFSYTVNGGSSATVAVTVTCVDDAPTANDDNATVIEDSVNNSILVLGNDANADGGLLEVTGVTQPGNGTAAFTAGGVTYTPDADYCNDGSPTDDFSYTVNGGSSATVAVTVTCEDDAPVALPDSYAILEDAVTTGLTVLDNDDDVDGDPLVIGSVGSASHGLAQINGTVIDYTPDADYCGNDDFTYTISGGNTVAVNVTVTCVNDQPDFALNNVIHVMVDQAVGLAPQLVACQFDFGPDNEDLVQSVEDFLVNVASDDDNILSAVDVANDGLLSYTFTGNSGEAVIELQMQDDGGTDNGGLDTSVSRNLVIKVHDYIYVDGFEPTICQGN</sequence>
<evidence type="ECO:0000313" key="3">
    <source>
        <dbReference type="Proteomes" id="UP001595533"/>
    </source>
</evidence>
<feature type="domain" description="RapA2 cadherin-like" evidence="1">
    <location>
        <begin position="37"/>
        <end position="104"/>
    </location>
</feature>
<reference evidence="3" key="1">
    <citation type="journal article" date="2019" name="Int. J. Syst. Evol. Microbiol.">
        <title>The Global Catalogue of Microorganisms (GCM) 10K type strain sequencing project: providing services to taxonomists for standard genome sequencing and annotation.</title>
        <authorList>
            <consortium name="The Broad Institute Genomics Platform"/>
            <consortium name="The Broad Institute Genome Sequencing Center for Infectious Disease"/>
            <person name="Wu L."/>
            <person name="Ma J."/>
        </authorList>
    </citation>
    <scope>NUCLEOTIDE SEQUENCE [LARGE SCALE GENOMIC DNA]</scope>
    <source>
        <strain evidence="3">KCTC 42953</strain>
    </source>
</reference>
<gene>
    <name evidence="2" type="ORF">ACFODZ_06640</name>
</gene>
<dbReference type="Proteomes" id="UP001595533">
    <property type="component" value="Unassembled WGS sequence"/>
</dbReference>
<comment type="caution">
    <text evidence="2">The sequence shown here is derived from an EMBL/GenBank/DDBJ whole genome shotgun (WGS) entry which is preliminary data.</text>
</comment>
<protein>
    <submittedName>
        <fullName evidence="2">Ig-like domain-containing protein</fullName>
    </submittedName>
</protein>
<dbReference type="EMBL" id="JBHRTS010000003">
    <property type="protein sequence ID" value="MFC3193912.1"/>
    <property type="molecule type" value="Genomic_DNA"/>
</dbReference>
<proteinExistence type="predicted"/>
<dbReference type="RefSeq" id="WP_379876271.1">
    <property type="nucleotide sequence ID" value="NZ_JBHRTS010000003.1"/>
</dbReference>
<evidence type="ECO:0000313" key="2">
    <source>
        <dbReference type="EMBL" id="MFC3193912.1"/>
    </source>
</evidence>